<organism evidence="1 2">
    <name type="scientific">Seongchinamella unica</name>
    <dbReference type="NCBI Taxonomy" id="2547392"/>
    <lineage>
        <taxon>Bacteria</taxon>
        <taxon>Pseudomonadati</taxon>
        <taxon>Pseudomonadota</taxon>
        <taxon>Gammaproteobacteria</taxon>
        <taxon>Cellvibrionales</taxon>
        <taxon>Halieaceae</taxon>
        <taxon>Seongchinamella</taxon>
    </lineage>
</organism>
<dbReference type="AlphaFoldDB" id="A0A4R5LRQ1"/>
<gene>
    <name evidence="1" type="ORF">E2F43_08420</name>
</gene>
<dbReference type="RefSeq" id="WP_133211629.1">
    <property type="nucleotide sequence ID" value="NZ_SMSE01000002.1"/>
</dbReference>
<accession>A0A4R5LRQ1</accession>
<dbReference type="Proteomes" id="UP000295554">
    <property type="component" value="Unassembled WGS sequence"/>
</dbReference>
<sequence>MSAEVTIASQYNGPPNSGNGGYACGVLAAFLGGPARVRLHVPPPLNTALRVVETAAGGVEMYDGDTLVGSGAPAAVDLDIPAAPSLEQAEEATARYLCYEDHNFPTCFVCGPERIDHDGLELFPGPVSDWNLLACPWQPAADCLDTAGTVRPEIVWSALDCPGYFAAMGEYIRPAVLGELVGDIHADVPGGERLVVYSWPLGEEGRKFYAGTAIATAAGEVLASSRSTWILLNR</sequence>
<dbReference type="InterPro" id="IPR029069">
    <property type="entry name" value="HotDog_dom_sf"/>
</dbReference>
<dbReference type="OrthoDB" id="5495835at2"/>
<dbReference type="EMBL" id="SMSE01000002">
    <property type="protein sequence ID" value="TDG13549.1"/>
    <property type="molecule type" value="Genomic_DNA"/>
</dbReference>
<name>A0A4R5LRQ1_9GAMM</name>
<reference evidence="1 2" key="1">
    <citation type="submission" date="2019-03" db="EMBL/GenBank/DDBJ databases">
        <title>Seongchinamella monodicae gen. nov., sp. nov., a novel member of the Gammaproteobacteria isolated from a tidal mudflat of beach.</title>
        <authorList>
            <person name="Yang H.G."/>
            <person name="Kang J.W."/>
            <person name="Lee S.D."/>
        </authorList>
    </citation>
    <scope>NUCLEOTIDE SEQUENCE [LARGE SCALE GENOMIC DNA]</scope>
    <source>
        <strain evidence="1 2">GH4-78</strain>
    </source>
</reference>
<keyword evidence="2" id="KW-1185">Reference proteome</keyword>
<proteinExistence type="predicted"/>
<dbReference type="Gene3D" id="3.10.129.10">
    <property type="entry name" value="Hotdog Thioesterase"/>
    <property type="match status" value="1"/>
</dbReference>
<dbReference type="SUPFAM" id="SSF54637">
    <property type="entry name" value="Thioesterase/thiol ester dehydrase-isomerase"/>
    <property type="match status" value="1"/>
</dbReference>
<protein>
    <submittedName>
        <fullName evidence="1">Uncharacterized protein</fullName>
    </submittedName>
</protein>
<evidence type="ECO:0000313" key="1">
    <source>
        <dbReference type="EMBL" id="TDG13549.1"/>
    </source>
</evidence>
<evidence type="ECO:0000313" key="2">
    <source>
        <dbReference type="Proteomes" id="UP000295554"/>
    </source>
</evidence>
<comment type="caution">
    <text evidence="1">The sequence shown here is derived from an EMBL/GenBank/DDBJ whole genome shotgun (WGS) entry which is preliminary data.</text>
</comment>